<proteinExistence type="predicted"/>
<dbReference type="Proteomes" id="UP000479000">
    <property type="component" value="Unassembled WGS sequence"/>
</dbReference>
<accession>A0A6H5GU84</accession>
<reference evidence="1 2" key="1">
    <citation type="submission" date="2020-02" db="EMBL/GenBank/DDBJ databases">
        <authorList>
            <person name="Ferguson B K."/>
        </authorList>
    </citation>
    <scope>NUCLEOTIDE SEQUENCE [LARGE SCALE GENOMIC DNA]</scope>
</reference>
<dbReference type="EMBL" id="CADCXU010017737">
    <property type="protein sequence ID" value="CAB0006545.1"/>
    <property type="molecule type" value="Genomic_DNA"/>
</dbReference>
<gene>
    <name evidence="1" type="ORF">NTEN_LOCUS12022</name>
</gene>
<sequence length="49" mass="5309">MSLSAATLTTLHNMSMRSLSTAWNNALATIFIPSTATMYCRAYCSCGIM</sequence>
<name>A0A6H5GU84_9HEMI</name>
<dbReference type="AlphaFoldDB" id="A0A6H5GU84"/>
<protein>
    <submittedName>
        <fullName evidence="1">Uncharacterized protein</fullName>
    </submittedName>
</protein>
<organism evidence="1 2">
    <name type="scientific">Nesidiocoris tenuis</name>
    <dbReference type="NCBI Taxonomy" id="355587"/>
    <lineage>
        <taxon>Eukaryota</taxon>
        <taxon>Metazoa</taxon>
        <taxon>Ecdysozoa</taxon>
        <taxon>Arthropoda</taxon>
        <taxon>Hexapoda</taxon>
        <taxon>Insecta</taxon>
        <taxon>Pterygota</taxon>
        <taxon>Neoptera</taxon>
        <taxon>Paraneoptera</taxon>
        <taxon>Hemiptera</taxon>
        <taxon>Heteroptera</taxon>
        <taxon>Panheteroptera</taxon>
        <taxon>Cimicomorpha</taxon>
        <taxon>Miridae</taxon>
        <taxon>Dicyphina</taxon>
        <taxon>Nesidiocoris</taxon>
    </lineage>
</organism>
<evidence type="ECO:0000313" key="2">
    <source>
        <dbReference type="Proteomes" id="UP000479000"/>
    </source>
</evidence>
<evidence type="ECO:0000313" key="1">
    <source>
        <dbReference type="EMBL" id="CAB0006545.1"/>
    </source>
</evidence>
<keyword evidence="2" id="KW-1185">Reference proteome</keyword>